<dbReference type="PANTHER" id="PTHR30304:SF0">
    <property type="entry name" value="D-TAGATOSE-1,6-BISPHOSPHATE ALDOLASE SUBUNIT GATY-RELATED"/>
    <property type="match status" value="1"/>
</dbReference>
<evidence type="ECO:0000256" key="4">
    <source>
        <dbReference type="ARBA" id="ARBA00023239"/>
    </source>
</evidence>
<reference evidence="5 6" key="1">
    <citation type="journal article" date="2023" name="Plant">
        <title>Draft Genome Sequence Resource of CBPPT1, a 'Candidatus Phytoplasma trifolii'-Related Strain Associated with Potato Purple Top Disease in the Columbia Basin, U.S.A.</title>
        <authorList>
            <person name="Wei W."/>
            <person name="Shao J."/>
            <person name="Bottner-Parker K.D."/>
            <person name="Zhao Y."/>
        </authorList>
    </citation>
    <scope>NUCLEOTIDE SEQUENCE [LARGE SCALE GENOMIC DNA]</scope>
    <source>
        <strain evidence="5 6">CBPPT1</strain>
    </source>
</reference>
<dbReference type="PIRSF" id="PIRSF001359">
    <property type="entry name" value="F_bP_aldolase_II"/>
    <property type="match status" value="1"/>
</dbReference>
<dbReference type="EMBL" id="JANHJP010000009">
    <property type="protein sequence ID" value="MDC9032228.1"/>
    <property type="molecule type" value="Genomic_DNA"/>
</dbReference>
<organism evidence="5 6">
    <name type="scientific">Columbia Basin potato purple top phytoplasma</name>
    <dbReference type="NCBI Taxonomy" id="307134"/>
    <lineage>
        <taxon>Bacteria</taxon>
        <taxon>Bacillati</taxon>
        <taxon>Mycoplasmatota</taxon>
        <taxon>Mollicutes</taxon>
        <taxon>Acholeplasmatales</taxon>
        <taxon>Acholeplasmataceae</taxon>
        <taxon>Candidatus Phytoplasma</taxon>
        <taxon>16SrVI (Clover proliferation group)</taxon>
    </lineage>
</organism>
<accession>A0ABT5L9Q3</accession>
<gene>
    <name evidence="5" type="ORF">M8044_000451</name>
</gene>
<dbReference type="CDD" id="cd00947">
    <property type="entry name" value="TBP_aldolase_IIB"/>
    <property type="match status" value="1"/>
</dbReference>
<dbReference type="PANTHER" id="PTHR30304">
    <property type="entry name" value="D-TAGATOSE-1,6-BISPHOSPHATE ALDOLASE"/>
    <property type="match status" value="1"/>
</dbReference>
<dbReference type="RefSeq" id="WP_273585417.1">
    <property type="nucleotide sequence ID" value="NZ_JANHJP010000009.1"/>
</dbReference>
<evidence type="ECO:0000256" key="1">
    <source>
        <dbReference type="ARBA" id="ARBA00001947"/>
    </source>
</evidence>
<sequence>MLTSDKKIINKAHEQGYAIIQVNINNLEWIKTVLQTVEKLRSPVILGVSEGTANYMGGLKTVASLVKNLDSFYNISVPVILHLDHGSYESAFQAIEAGFNSIMFDGSHYPFEENLKKTEKIVKICHQKGLLVEAEVGSIGGQEDGIISNGEIADPYECYKMVQLGVDMLAVSIGNIHGPYPSDWKGLELDVFKKIRELTNNETSLVLHGGSGIPDSMIQKVISLGIVKINVNTEFQIVFTKATRKYIEEKKDLLKKGYDPKKLFKPGCLAIEKELKKKLTLFKSINRF</sequence>
<keyword evidence="3" id="KW-0862">Zinc</keyword>
<dbReference type="InterPro" id="IPR050246">
    <property type="entry name" value="Class_II_FBP_aldolase"/>
</dbReference>
<name>A0ABT5L9Q3_9MOLU</name>
<evidence type="ECO:0000256" key="3">
    <source>
        <dbReference type="ARBA" id="ARBA00022833"/>
    </source>
</evidence>
<dbReference type="PROSITE" id="PS00602">
    <property type="entry name" value="ALDOLASE_CLASS_II_1"/>
    <property type="match status" value="1"/>
</dbReference>
<dbReference type="SUPFAM" id="SSF51569">
    <property type="entry name" value="Aldolase"/>
    <property type="match status" value="1"/>
</dbReference>
<evidence type="ECO:0000256" key="2">
    <source>
        <dbReference type="ARBA" id="ARBA00022723"/>
    </source>
</evidence>
<dbReference type="Gene3D" id="3.20.20.70">
    <property type="entry name" value="Aldolase class I"/>
    <property type="match status" value="1"/>
</dbReference>
<dbReference type="NCBIfam" id="TIGR01859">
    <property type="entry name" value="fruc_bis_ald"/>
    <property type="match status" value="1"/>
</dbReference>
<comment type="caution">
    <text evidence="5">The sequence shown here is derived from an EMBL/GenBank/DDBJ whole genome shotgun (WGS) entry which is preliminary data.</text>
</comment>
<dbReference type="NCBIfam" id="TIGR00167">
    <property type="entry name" value="cbbA"/>
    <property type="match status" value="1"/>
</dbReference>
<keyword evidence="6" id="KW-1185">Reference proteome</keyword>
<keyword evidence="4" id="KW-0456">Lyase</keyword>
<dbReference type="InterPro" id="IPR011289">
    <property type="entry name" value="Fruc_bis_ald_class-2"/>
</dbReference>
<proteinExistence type="predicted"/>
<dbReference type="InterPro" id="IPR013785">
    <property type="entry name" value="Aldolase_TIM"/>
</dbReference>
<evidence type="ECO:0000313" key="6">
    <source>
        <dbReference type="Proteomes" id="UP001221763"/>
    </source>
</evidence>
<comment type="cofactor">
    <cofactor evidence="1">
        <name>Zn(2+)</name>
        <dbReference type="ChEBI" id="CHEBI:29105"/>
    </cofactor>
</comment>
<dbReference type="PROSITE" id="PS00806">
    <property type="entry name" value="ALDOLASE_CLASS_II_2"/>
    <property type="match status" value="1"/>
</dbReference>
<dbReference type="Pfam" id="PF01116">
    <property type="entry name" value="F_bP_aldolase"/>
    <property type="match status" value="1"/>
</dbReference>
<evidence type="ECO:0000313" key="5">
    <source>
        <dbReference type="EMBL" id="MDC9032228.1"/>
    </source>
</evidence>
<dbReference type="InterPro" id="IPR000771">
    <property type="entry name" value="FBA_II"/>
</dbReference>
<keyword evidence="2" id="KW-0479">Metal-binding</keyword>
<dbReference type="Proteomes" id="UP001221763">
    <property type="component" value="Unassembled WGS sequence"/>
</dbReference>
<protein>
    <submittedName>
        <fullName evidence="5">6-bisphosphate aldolase</fullName>
    </submittedName>
</protein>